<name>A0A8X7U8K5_BRACI</name>
<accession>A0A8X7U8K5</accession>
<reference evidence="3 4" key="1">
    <citation type="submission" date="2020-02" db="EMBL/GenBank/DDBJ databases">
        <authorList>
            <person name="Ma Q."/>
            <person name="Huang Y."/>
            <person name="Song X."/>
            <person name="Pei D."/>
        </authorList>
    </citation>
    <scope>NUCLEOTIDE SEQUENCE [LARGE SCALE GENOMIC DNA]</scope>
    <source>
        <strain evidence="3">Sxm20200214</strain>
        <tissue evidence="3">Leaf</tissue>
    </source>
</reference>
<dbReference type="EMBL" id="JAAMPC010000013">
    <property type="protein sequence ID" value="KAG2269852.1"/>
    <property type="molecule type" value="Genomic_DNA"/>
</dbReference>
<dbReference type="InterPro" id="IPR025312">
    <property type="entry name" value="DUF4216"/>
</dbReference>
<evidence type="ECO:0000313" key="3">
    <source>
        <dbReference type="EMBL" id="KAG2269852.1"/>
    </source>
</evidence>
<proteinExistence type="predicted"/>
<feature type="region of interest" description="Disordered" evidence="1">
    <location>
        <begin position="169"/>
        <end position="211"/>
    </location>
</feature>
<feature type="domain" description="DUF4216" evidence="2">
    <location>
        <begin position="41"/>
        <end position="115"/>
    </location>
</feature>
<sequence>MYFTRGYTFHTYTHGSKRSTANFGIQLQGETDFYGVLQQIIEVTYPGSINLKCVLFKCDWYDPTSGRGVRKNNLGVIDVNANRRYAKFEPYCLASQADQVCFLPYPRIRERRERWLSVIKVNPRGRIIVGEIADVAMQAERVAEMSVPTESTENILHIDPDNQEAEVIVDDSTEGSVSEEDEFDAETDEDDITNDEAENRDNENVSENESD</sequence>
<keyword evidence="4" id="KW-1185">Reference proteome</keyword>
<evidence type="ECO:0000256" key="1">
    <source>
        <dbReference type="SAM" id="MobiDB-lite"/>
    </source>
</evidence>
<gene>
    <name evidence="3" type="ORF">Bca52824_064407</name>
</gene>
<protein>
    <recommendedName>
        <fullName evidence="2">DUF4216 domain-containing protein</fullName>
    </recommendedName>
</protein>
<dbReference type="Proteomes" id="UP000886595">
    <property type="component" value="Unassembled WGS sequence"/>
</dbReference>
<dbReference type="OrthoDB" id="1107766at2759"/>
<comment type="caution">
    <text evidence="3">The sequence shown here is derived from an EMBL/GenBank/DDBJ whole genome shotgun (WGS) entry which is preliminary data.</text>
</comment>
<dbReference type="AlphaFoldDB" id="A0A8X7U8K5"/>
<organism evidence="3 4">
    <name type="scientific">Brassica carinata</name>
    <name type="common">Ethiopian mustard</name>
    <name type="synonym">Abyssinian cabbage</name>
    <dbReference type="NCBI Taxonomy" id="52824"/>
    <lineage>
        <taxon>Eukaryota</taxon>
        <taxon>Viridiplantae</taxon>
        <taxon>Streptophyta</taxon>
        <taxon>Embryophyta</taxon>
        <taxon>Tracheophyta</taxon>
        <taxon>Spermatophyta</taxon>
        <taxon>Magnoliopsida</taxon>
        <taxon>eudicotyledons</taxon>
        <taxon>Gunneridae</taxon>
        <taxon>Pentapetalae</taxon>
        <taxon>rosids</taxon>
        <taxon>malvids</taxon>
        <taxon>Brassicales</taxon>
        <taxon>Brassicaceae</taxon>
        <taxon>Brassiceae</taxon>
        <taxon>Brassica</taxon>
    </lineage>
</organism>
<dbReference type="PANTHER" id="PTHR48258:SF4">
    <property type="entry name" value="DUF4216 DOMAIN-CONTAINING PROTEIN"/>
    <property type="match status" value="1"/>
</dbReference>
<dbReference type="PANTHER" id="PTHR48258">
    <property type="entry name" value="DUF4218 DOMAIN-CONTAINING PROTEIN-RELATED"/>
    <property type="match status" value="1"/>
</dbReference>
<evidence type="ECO:0000259" key="2">
    <source>
        <dbReference type="Pfam" id="PF13952"/>
    </source>
</evidence>
<dbReference type="Pfam" id="PF13952">
    <property type="entry name" value="DUF4216"/>
    <property type="match status" value="1"/>
</dbReference>
<evidence type="ECO:0000313" key="4">
    <source>
        <dbReference type="Proteomes" id="UP000886595"/>
    </source>
</evidence>
<feature type="compositionally biased region" description="Acidic residues" evidence="1">
    <location>
        <begin position="169"/>
        <end position="196"/>
    </location>
</feature>